<dbReference type="EMBL" id="RJSE01000002">
    <property type="protein sequence ID" value="RNL65738.1"/>
    <property type="molecule type" value="Genomic_DNA"/>
</dbReference>
<dbReference type="Pfam" id="PF13302">
    <property type="entry name" value="Acetyltransf_3"/>
    <property type="match status" value="1"/>
</dbReference>
<dbReference type="RefSeq" id="WP_123225777.1">
    <property type="nucleotide sequence ID" value="NZ_RJSE01000002.1"/>
</dbReference>
<protein>
    <submittedName>
        <fullName evidence="3">N-acetyltransferase</fullName>
    </submittedName>
</protein>
<feature type="domain" description="N-acetyltransferase" evidence="2">
    <location>
        <begin position="3"/>
        <end position="156"/>
    </location>
</feature>
<dbReference type="PROSITE" id="PS51186">
    <property type="entry name" value="GNAT"/>
    <property type="match status" value="1"/>
</dbReference>
<dbReference type="AlphaFoldDB" id="A0A3N0CQK4"/>
<keyword evidence="3" id="KW-0808">Transferase</keyword>
<evidence type="ECO:0000313" key="4">
    <source>
        <dbReference type="Proteomes" id="UP000267128"/>
    </source>
</evidence>
<proteinExistence type="predicted"/>
<dbReference type="PANTHER" id="PTHR43441">
    <property type="entry name" value="RIBOSOMAL-PROTEIN-SERINE ACETYLTRANSFERASE"/>
    <property type="match status" value="1"/>
</dbReference>
<keyword evidence="4" id="KW-1185">Reference proteome</keyword>
<dbReference type="Proteomes" id="UP000267128">
    <property type="component" value="Unassembled WGS sequence"/>
</dbReference>
<dbReference type="CDD" id="cd04301">
    <property type="entry name" value="NAT_SF"/>
    <property type="match status" value="1"/>
</dbReference>
<dbReference type="PANTHER" id="PTHR43441:SF11">
    <property type="entry name" value="RIBOSOMAL-PROTEIN-SERINE ACETYLTRANSFERASE"/>
    <property type="match status" value="1"/>
</dbReference>
<name>A0A3N0CQK4_9ACTN</name>
<organism evidence="3 4">
    <name type="scientific">Nocardioides marmoriginsengisoli</name>
    <dbReference type="NCBI Taxonomy" id="661483"/>
    <lineage>
        <taxon>Bacteria</taxon>
        <taxon>Bacillati</taxon>
        <taxon>Actinomycetota</taxon>
        <taxon>Actinomycetes</taxon>
        <taxon>Propionibacteriales</taxon>
        <taxon>Nocardioidaceae</taxon>
        <taxon>Nocardioides</taxon>
    </lineage>
</organism>
<dbReference type="InterPro" id="IPR000182">
    <property type="entry name" value="GNAT_dom"/>
</dbReference>
<evidence type="ECO:0000313" key="3">
    <source>
        <dbReference type="EMBL" id="RNL65738.1"/>
    </source>
</evidence>
<accession>A0A3N0CQK4</accession>
<dbReference type="GO" id="GO:0005737">
    <property type="term" value="C:cytoplasm"/>
    <property type="evidence" value="ECO:0007669"/>
    <property type="project" value="TreeGrafter"/>
</dbReference>
<feature type="region of interest" description="Disordered" evidence="1">
    <location>
        <begin position="1"/>
        <end position="35"/>
    </location>
</feature>
<gene>
    <name evidence="3" type="ORF">EFK50_01435</name>
</gene>
<dbReference type="InterPro" id="IPR051908">
    <property type="entry name" value="Ribosomal_N-acetyltransferase"/>
</dbReference>
<reference evidence="3 4" key="1">
    <citation type="submission" date="2018-11" db="EMBL/GenBank/DDBJ databases">
        <authorList>
            <person name="Li F."/>
        </authorList>
    </citation>
    <scope>NUCLEOTIDE SEQUENCE [LARGE SCALE GENOMIC DNA]</scope>
    <source>
        <strain evidence="3 4">Gsoil 097</strain>
    </source>
</reference>
<dbReference type="InterPro" id="IPR016181">
    <property type="entry name" value="Acyl_CoA_acyltransferase"/>
</dbReference>
<evidence type="ECO:0000256" key="1">
    <source>
        <dbReference type="SAM" id="MobiDB-lite"/>
    </source>
</evidence>
<dbReference type="OrthoDB" id="9814648at2"/>
<dbReference type="GO" id="GO:0008999">
    <property type="term" value="F:protein-N-terminal-alanine acetyltransferase activity"/>
    <property type="evidence" value="ECO:0007669"/>
    <property type="project" value="TreeGrafter"/>
</dbReference>
<dbReference type="Gene3D" id="3.40.630.30">
    <property type="match status" value="1"/>
</dbReference>
<sequence>MEIHLRPLEAGENPNSRTPHSEYDDFGPYEPSDPPPCRVDADGSVGIVVDDQVVGTVGWHWVQWGPSQGSHCPMLGISLVPEARGRGIGTRAQVLAVDLLFRHTTSNRIEAHTDVTNVAEQRALEKAGFTQEGVVRGSQWRNGAYHDGYLYSILRNEWEQS</sequence>
<dbReference type="GO" id="GO:1990189">
    <property type="term" value="F:protein N-terminal-serine acetyltransferase activity"/>
    <property type="evidence" value="ECO:0007669"/>
    <property type="project" value="TreeGrafter"/>
</dbReference>
<dbReference type="SUPFAM" id="SSF55729">
    <property type="entry name" value="Acyl-CoA N-acyltransferases (Nat)"/>
    <property type="match status" value="1"/>
</dbReference>
<comment type="caution">
    <text evidence="3">The sequence shown here is derived from an EMBL/GenBank/DDBJ whole genome shotgun (WGS) entry which is preliminary data.</text>
</comment>
<evidence type="ECO:0000259" key="2">
    <source>
        <dbReference type="PROSITE" id="PS51186"/>
    </source>
</evidence>